<proteinExistence type="predicted"/>
<dbReference type="Proteomes" id="UP000191931">
    <property type="component" value="Unassembled WGS sequence"/>
</dbReference>
<dbReference type="Pfam" id="PF00497">
    <property type="entry name" value="SBP_bac_3"/>
    <property type="match status" value="1"/>
</dbReference>
<gene>
    <name evidence="2" type="ORF">MTBBW1_550021</name>
</gene>
<sequence length="250" mass="28579">MKRGLTVLFFITMITLGAGNLFAETETITLATLNWQPFYGEDLPEKGFFAAISREAFKRAGYEMKIEFMPWKRALEMAKKGKYDGLLGAYHSEERAQEFYFTDPVSQNEEVFFQKKGKGIAYSNIEDLKQYKIGGLRGAAPLIELNEKGFNVEETNDDLMSMKKLNAGRIDLLVIGKQQLYYNIANVEDLKGFKDEFEAIEPPFKSFDLFCPITRKKADGEEIVKKFNAALQEMKADGTYDDILKRFGQK</sequence>
<reference evidence="2 3" key="1">
    <citation type="submission" date="2017-03" db="EMBL/GenBank/DDBJ databases">
        <authorList>
            <person name="Afonso C.L."/>
            <person name="Miller P.J."/>
            <person name="Scott M.A."/>
            <person name="Spackman E."/>
            <person name="Goraichik I."/>
            <person name="Dimitrov K.M."/>
            <person name="Suarez D.L."/>
            <person name="Swayne D.E."/>
        </authorList>
    </citation>
    <scope>NUCLEOTIDE SEQUENCE [LARGE SCALE GENOMIC DNA]</scope>
    <source>
        <strain evidence="2">PRJEB14757</strain>
    </source>
</reference>
<dbReference type="RefSeq" id="WP_080801478.1">
    <property type="nucleotide sequence ID" value="NZ_LT828542.1"/>
</dbReference>
<dbReference type="PANTHER" id="PTHR38834">
    <property type="entry name" value="PERIPLASMIC SUBSTRATE BINDING PROTEIN FAMILY 3"/>
    <property type="match status" value="1"/>
</dbReference>
<dbReference type="InterPro" id="IPR001638">
    <property type="entry name" value="Solute-binding_3/MltF_N"/>
</dbReference>
<dbReference type="EMBL" id="FWEV01000298">
    <property type="protein sequence ID" value="SLM32071.1"/>
    <property type="molecule type" value="Genomic_DNA"/>
</dbReference>
<dbReference type="Gene3D" id="3.40.190.10">
    <property type="entry name" value="Periplasmic binding protein-like II"/>
    <property type="match status" value="2"/>
</dbReference>
<dbReference type="AlphaFoldDB" id="A0A1W1HHU0"/>
<evidence type="ECO:0000259" key="1">
    <source>
        <dbReference type="SMART" id="SM00062"/>
    </source>
</evidence>
<name>A0A1W1HHU0_9BACT</name>
<dbReference type="STRING" id="1246637.MTBBW1_550021"/>
<keyword evidence="3" id="KW-1185">Reference proteome</keyword>
<evidence type="ECO:0000313" key="3">
    <source>
        <dbReference type="Proteomes" id="UP000191931"/>
    </source>
</evidence>
<dbReference type="OrthoDB" id="5296159at2"/>
<dbReference type="SUPFAM" id="SSF53850">
    <property type="entry name" value="Periplasmic binding protein-like II"/>
    <property type="match status" value="1"/>
</dbReference>
<dbReference type="SMART" id="SM00062">
    <property type="entry name" value="PBPb"/>
    <property type="match status" value="1"/>
</dbReference>
<protein>
    <submittedName>
        <fullName evidence="2">Putative ABC-type transporter periplasmic subunit family 3</fullName>
    </submittedName>
</protein>
<feature type="domain" description="Solute-binding protein family 3/N-terminal" evidence="1">
    <location>
        <begin position="27"/>
        <end position="250"/>
    </location>
</feature>
<dbReference type="PANTHER" id="PTHR38834:SF3">
    <property type="entry name" value="SOLUTE-BINDING PROTEIN FAMILY 3_N-TERMINAL DOMAIN-CONTAINING PROTEIN"/>
    <property type="match status" value="1"/>
</dbReference>
<organism evidence="2 3">
    <name type="scientific">Desulfamplus magnetovallimortis</name>
    <dbReference type="NCBI Taxonomy" id="1246637"/>
    <lineage>
        <taxon>Bacteria</taxon>
        <taxon>Pseudomonadati</taxon>
        <taxon>Thermodesulfobacteriota</taxon>
        <taxon>Desulfobacteria</taxon>
        <taxon>Desulfobacterales</taxon>
        <taxon>Desulfobacteraceae</taxon>
        <taxon>Desulfamplus</taxon>
    </lineage>
</organism>
<accession>A0A1W1HHU0</accession>
<evidence type="ECO:0000313" key="2">
    <source>
        <dbReference type="EMBL" id="SLM32071.1"/>
    </source>
</evidence>